<dbReference type="PANTHER" id="PTHR43537">
    <property type="entry name" value="TRANSCRIPTIONAL REGULATOR, GNTR FAMILY"/>
    <property type="match status" value="1"/>
</dbReference>
<comment type="caution">
    <text evidence="5">The sequence shown here is derived from an EMBL/GenBank/DDBJ whole genome shotgun (WGS) entry which is preliminary data.</text>
</comment>
<dbReference type="Gene3D" id="1.20.120.530">
    <property type="entry name" value="GntR ligand-binding domain-like"/>
    <property type="match status" value="1"/>
</dbReference>
<dbReference type="GO" id="GO:0003700">
    <property type="term" value="F:DNA-binding transcription factor activity"/>
    <property type="evidence" value="ECO:0007669"/>
    <property type="project" value="InterPro"/>
</dbReference>
<dbReference type="AlphaFoldDB" id="A0A6L5YYB5"/>
<dbReference type="Gene3D" id="1.10.10.10">
    <property type="entry name" value="Winged helix-like DNA-binding domain superfamily/Winged helix DNA-binding domain"/>
    <property type="match status" value="1"/>
</dbReference>
<dbReference type="SMART" id="SM00895">
    <property type="entry name" value="FCD"/>
    <property type="match status" value="1"/>
</dbReference>
<dbReference type="Pfam" id="PF00392">
    <property type="entry name" value="GntR"/>
    <property type="match status" value="1"/>
</dbReference>
<dbReference type="GO" id="GO:0003677">
    <property type="term" value="F:DNA binding"/>
    <property type="evidence" value="ECO:0007669"/>
    <property type="project" value="UniProtKB-KW"/>
</dbReference>
<dbReference type="SUPFAM" id="SSF46785">
    <property type="entry name" value="Winged helix' DNA-binding domain"/>
    <property type="match status" value="1"/>
</dbReference>
<feature type="domain" description="HTH gntR-type" evidence="4">
    <location>
        <begin position="10"/>
        <end position="78"/>
    </location>
</feature>
<dbReference type="Proteomes" id="UP000474957">
    <property type="component" value="Unassembled WGS sequence"/>
</dbReference>
<dbReference type="SUPFAM" id="SSF48008">
    <property type="entry name" value="GntR ligand-binding domain-like"/>
    <property type="match status" value="1"/>
</dbReference>
<dbReference type="PROSITE" id="PS50949">
    <property type="entry name" value="HTH_GNTR"/>
    <property type="match status" value="1"/>
</dbReference>
<gene>
    <name evidence="5" type="ORF">GE300_04395</name>
</gene>
<reference evidence="5 6" key="1">
    <citation type="submission" date="2019-10" db="EMBL/GenBank/DDBJ databases">
        <title>Cognatihalovulum marinum gen. nov. sp. nov., a new member of the family Rhodobacteraceae isolated from deep seawater of the Northwest Indian Ocean.</title>
        <authorList>
            <person name="Ruan C."/>
            <person name="Wang J."/>
            <person name="Zheng X."/>
            <person name="Song L."/>
            <person name="Zhu Y."/>
            <person name="Huang Y."/>
            <person name="Lu Z."/>
            <person name="Du W."/>
            <person name="Huang L."/>
            <person name="Dai X."/>
        </authorList>
    </citation>
    <scope>NUCLEOTIDE SEQUENCE [LARGE SCALE GENOMIC DNA]</scope>
    <source>
        <strain evidence="5 6">2CG4</strain>
    </source>
</reference>
<dbReference type="SMART" id="SM00345">
    <property type="entry name" value="HTH_GNTR"/>
    <property type="match status" value="1"/>
</dbReference>
<dbReference type="Pfam" id="PF07729">
    <property type="entry name" value="FCD"/>
    <property type="match status" value="1"/>
</dbReference>
<dbReference type="InterPro" id="IPR036390">
    <property type="entry name" value="WH_DNA-bd_sf"/>
</dbReference>
<keyword evidence="3" id="KW-0804">Transcription</keyword>
<keyword evidence="2" id="KW-0238">DNA-binding</keyword>
<dbReference type="InterPro" id="IPR036388">
    <property type="entry name" value="WH-like_DNA-bd_sf"/>
</dbReference>
<keyword evidence="1" id="KW-0805">Transcription regulation</keyword>
<evidence type="ECO:0000313" key="5">
    <source>
        <dbReference type="EMBL" id="MSU88862.1"/>
    </source>
</evidence>
<sequence>MSALDLPGGGRRYLQVAQQLADQINDGEYATGERLPPERDLASQLGVSRTTVREALLALEIMRFIEIRVGSGVYVLSEHLRDRDRGDLIATDAVGPWEVLEARRVVEGHSAYAAAQRATDAQLDAIEAAMERMAAAIDDIPVFDQADVEFHALIAQAAGNGVIESYVAHLWRMRESNLWSRWYDLTRKPSNRRRSVQDHRDILRAMRRRMPENAKTAMQAHVDVLGDRFFELKLEPTDRKD</sequence>
<evidence type="ECO:0000256" key="3">
    <source>
        <dbReference type="ARBA" id="ARBA00023163"/>
    </source>
</evidence>
<accession>A0A6L5YYB5</accession>
<evidence type="ECO:0000256" key="1">
    <source>
        <dbReference type="ARBA" id="ARBA00023015"/>
    </source>
</evidence>
<proteinExistence type="predicted"/>
<dbReference type="CDD" id="cd07377">
    <property type="entry name" value="WHTH_GntR"/>
    <property type="match status" value="1"/>
</dbReference>
<dbReference type="PANTHER" id="PTHR43537:SF5">
    <property type="entry name" value="UXU OPERON TRANSCRIPTIONAL REGULATOR"/>
    <property type="match status" value="1"/>
</dbReference>
<evidence type="ECO:0000313" key="6">
    <source>
        <dbReference type="Proteomes" id="UP000474957"/>
    </source>
</evidence>
<dbReference type="InterPro" id="IPR011711">
    <property type="entry name" value="GntR_C"/>
</dbReference>
<dbReference type="PRINTS" id="PR00035">
    <property type="entry name" value="HTHGNTR"/>
</dbReference>
<evidence type="ECO:0000259" key="4">
    <source>
        <dbReference type="PROSITE" id="PS50949"/>
    </source>
</evidence>
<protein>
    <submittedName>
        <fullName evidence="5">FCD domain-containing protein</fullName>
    </submittedName>
</protein>
<name>A0A6L5YYB5_9RHOB</name>
<dbReference type="InterPro" id="IPR000524">
    <property type="entry name" value="Tscrpt_reg_HTH_GntR"/>
</dbReference>
<dbReference type="EMBL" id="WIND01000002">
    <property type="protein sequence ID" value="MSU88862.1"/>
    <property type="molecule type" value="Genomic_DNA"/>
</dbReference>
<keyword evidence="6" id="KW-1185">Reference proteome</keyword>
<dbReference type="RefSeq" id="WP_154445276.1">
    <property type="nucleotide sequence ID" value="NZ_WIND01000002.1"/>
</dbReference>
<dbReference type="InterPro" id="IPR008920">
    <property type="entry name" value="TF_FadR/GntR_C"/>
</dbReference>
<evidence type="ECO:0000256" key="2">
    <source>
        <dbReference type="ARBA" id="ARBA00023125"/>
    </source>
</evidence>
<organism evidence="5 6">
    <name type="scientific">Halovulum marinum</name>
    <dbReference type="NCBI Taxonomy" id="2662447"/>
    <lineage>
        <taxon>Bacteria</taxon>
        <taxon>Pseudomonadati</taxon>
        <taxon>Pseudomonadota</taxon>
        <taxon>Alphaproteobacteria</taxon>
        <taxon>Rhodobacterales</taxon>
        <taxon>Paracoccaceae</taxon>
        <taxon>Halovulum</taxon>
    </lineage>
</organism>